<keyword evidence="3" id="KW-1003">Cell membrane</keyword>
<evidence type="ECO:0000256" key="3">
    <source>
        <dbReference type="ARBA" id="ARBA00022475"/>
    </source>
</evidence>
<evidence type="ECO:0000256" key="1">
    <source>
        <dbReference type="ARBA" id="ARBA00004651"/>
    </source>
</evidence>
<comment type="caution">
    <text evidence="9">The sequence shown here is derived from an EMBL/GenBank/DDBJ whole genome shotgun (WGS) entry which is preliminary data.</text>
</comment>
<evidence type="ECO:0000256" key="2">
    <source>
        <dbReference type="ARBA" id="ARBA00022448"/>
    </source>
</evidence>
<sequence length="290" mass="32704">MYVMIFLPVLYIIVFKYIPMIDAQIAFRDYTFTKGIWGSDWVGIKNFERFFGSNEFGRVLKNTLGLSLYQLIVGFPFPIILAISLNYVNHQGFKKWVQMITYAPHFISIVIIVGIIMQLLEPRTGIVNVFLQFLGMESINFMGEAQYFQSIIVWSGLWQKLGFSCIIYIAALAGIDPMLHEAAVVEGASKLRRAWHIDLPGIMPLAMILLILNTGHILDTGFEKVLLMQNPLNIRSAEVIDTLVYKIGLASPAADFSYSTAIGLFKSVVGLVLLVAVNQISRKLKQESLW</sequence>
<accession>A0A972GPN5</accession>
<feature type="transmembrane region" description="Helical" evidence="7">
    <location>
        <begin position="68"/>
        <end position="88"/>
    </location>
</feature>
<feature type="transmembrane region" description="Helical" evidence="7">
    <location>
        <begin position="100"/>
        <end position="120"/>
    </location>
</feature>
<feature type="domain" description="ABC transmembrane type-1" evidence="8">
    <location>
        <begin position="60"/>
        <end position="277"/>
    </location>
</feature>
<dbReference type="Proteomes" id="UP000641588">
    <property type="component" value="Unassembled WGS sequence"/>
</dbReference>
<feature type="transmembrane region" description="Helical" evidence="7">
    <location>
        <begin position="256"/>
        <end position="277"/>
    </location>
</feature>
<organism evidence="9 10">
    <name type="scientific">Paenibacillus foliorum</name>
    <dbReference type="NCBI Taxonomy" id="2654974"/>
    <lineage>
        <taxon>Bacteria</taxon>
        <taxon>Bacillati</taxon>
        <taxon>Bacillota</taxon>
        <taxon>Bacilli</taxon>
        <taxon>Bacillales</taxon>
        <taxon>Paenibacillaceae</taxon>
        <taxon>Paenibacillus</taxon>
    </lineage>
</organism>
<dbReference type="SUPFAM" id="SSF161098">
    <property type="entry name" value="MetI-like"/>
    <property type="match status" value="1"/>
</dbReference>
<dbReference type="Gene3D" id="1.10.3720.10">
    <property type="entry name" value="MetI-like"/>
    <property type="match status" value="1"/>
</dbReference>
<dbReference type="InterPro" id="IPR035906">
    <property type="entry name" value="MetI-like_sf"/>
</dbReference>
<name>A0A972GPN5_9BACL</name>
<dbReference type="GO" id="GO:0055085">
    <property type="term" value="P:transmembrane transport"/>
    <property type="evidence" value="ECO:0007669"/>
    <property type="project" value="InterPro"/>
</dbReference>
<reference evidence="9" key="1">
    <citation type="submission" date="2019-10" db="EMBL/GenBank/DDBJ databases">
        <title>Description of Paenibacillus glebae sp. nov.</title>
        <authorList>
            <person name="Carlier A."/>
            <person name="Qi S."/>
        </authorList>
    </citation>
    <scope>NUCLEOTIDE SEQUENCE</scope>
    <source>
        <strain evidence="9">LMG 31456</strain>
    </source>
</reference>
<dbReference type="InterPro" id="IPR050809">
    <property type="entry name" value="UgpAE/MalFG_permease"/>
</dbReference>
<dbReference type="InterPro" id="IPR000515">
    <property type="entry name" value="MetI-like"/>
</dbReference>
<proteinExistence type="inferred from homology"/>
<dbReference type="PANTHER" id="PTHR43227:SF11">
    <property type="entry name" value="BLL4140 PROTEIN"/>
    <property type="match status" value="1"/>
</dbReference>
<dbReference type="AlphaFoldDB" id="A0A972GPN5"/>
<protein>
    <submittedName>
        <fullName evidence="9">ABC transporter permease subunit</fullName>
    </submittedName>
</protein>
<feature type="transmembrane region" description="Helical" evidence="7">
    <location>
        <begin position="199"/>
        <end position="218"/>
    </location>
</feature>
<feature type="transmembrane region" description="Helical" evidence="7">
    <location>
        <begin position="161"/>
        <end position="179"/>
    </location>
</feature>
<keyword evidence="4 7" id="KW-0812">Transmembrane</keyword>
<evidence type="ECO:0000256" key="4">
    <source>
        <dbReference type="ARBA" id="ARBA00022692"/>
    </source>
</evidence>
<dbReference type="EMBL" id="WHOD01000052">
    <property type="protein sequence ID" value="NOU94093.1"/>
    <property type="molecule type" value="Genomic_DNA"/>
</dbReference>
<dbReference type="CDD" id="cd06261">
    <property type="entry name" value="TM_PBP2"/>
    <property type="match status" value="1"/>
</dbReference>
<dbReference type="Pfam" id="PF00528">
    <property type="entry name" value="BPD_transp_1"/>
    <property type="match status" value="1"/>
</dbReference>
<comment type="similarity">
    <text evidence="7">Belongs to the binding-protein-dependent transport system permease family.</text>
</comment>
<dbReference type="PANTHER" id="PTHR43227">
    <property type="entry name" value="BLL4140 PROTEIN"/>
    <property type="match status" value="1"/>
</dbReference>
<gene>
    <name evidence="9" type="ORF">GC093_12820</name>
</gene>
<evidence type="ECO:0000256" key="7">
    <source>
        <dbReference type="RuleBase" id="RU363032"/>
    </source>
</evidence>
<evidence type="ECO:0000259" key="8">
    <source>
        <dbReference type="PROSITE" id="PS50928"/>
    </source>
</evidence>
<keyword evidence="5 7" id="KW-1133">Transmembrane helix</keyword>
<comment type="subcellular location">
    <subcellularLocation>
        <location evidence="1 7">Cell membrane</location>
        <topology evidence="1 7">Multi-pass membrane protein</topology>
    </subcellularLocation>
</comment>
<keyword evidence="10" id="KW-1185">Reference proteome</keyword>
<evidence type="ECO:0000313" key="10">
    <source>
        <dbReference type="Proteomes" id="UP000641588"/>
    </source>
</evidence>
<dbReference type="GO" id="GO:0005886">
    <property type="term" value="C:plasma membrane"/>
    <property type="evidence" value="ECO:0007669"/>
    <property type="project" value="UniProtKB-SubCell"/>
</dbReference>
<evidence type="ECO:0000256" key="5">
    <source>
        <dbReference type="ARBA" id="ARBA00022989"/>
    </source>
</evidence>
<dbReference type="PROSITE" id="PS50928">
    <property type="entry name" value="ABC_TM1"/>
    <property type="match status" value="1"/>
</dbReference>
<keyword evidence="6 7" id="KW-0472">Membrane</keyword>
<evidence type="ECO:0000256" key="6">
    <source>
        <dbReference type="ARBA" id="ARBA00023136"/>
    </source>
</evidence>
<evidence type="ECO:0000313" key="9">
    <source>
        <dbReference type="EMBL" id="NOU94093.1"/>
    </source>
</evidence>
<keyword evidence="2 7" id="KW-0813">Transport</keyword>